<dbReference type="GO" id="GO:0016887">
    <property type="term" value="F:ATP hydrolysis activity"/>
    <property type="evidence" value="ECO:0007669"/>
    <property type="project" value="InterPro"/>
</dbReference>
<dbReference type="GO" id="GO:0015192">
    <property type="term" value="F:L-phenylalanine transmembrane transporter activity"/>
    <property type="evidence" value="ECO:0007669"/>
    <property type="project" value="TreeGrafter"/>
</dbReference>
<protein>
    <submittedName>
        <fullName evidence="5">High-affinity branched-chain amino acid ABC transporter ATP-binding protein LivG</fullName>
    </submittedName>
</protein>
<evidence type="ECO:0000313" key="6">
    <source>
        <dbReference type="Proteomes" id="UP000070058"/>
    </source>
</evidence>
<accession>A0A139SIX6</accession>
<dbReference type="Pfam" id="PF00005">
    <property type="entry name" value="ABC_tran"/>
    <property type="match status" value="1"/>
</dbReference>
<dbReference type="InterPro" id="IPR003593">
    <property type="entry name" value="AAA+_ATPase"/>
</dbReference>
<gene>
    <name evidence="5" type="primary">livG</name>
    <name evidence="5" type="ORF">AXK11_08270</name>
</gene>
<dbReference type="Gene3D" id="3.40.50.300">
    <property type="entry name" value="P-loop containing nucleotide triphosphate hydrolases"/>
    <property type="match status" value="1"/>
</dbReference>
<dbReference type="FunFam" id="3.40.50.300:FF:000421">
    <property type="entry name" value="Branched-chain amino acid ABC transporter ATP-binding protein"/>
    <property type="match status" value="1"/>
</dbReference>
<dbReference type="GO" id="GO:0015808">
    <property type="term" value="P:L-alanine transport"/>
    <property type="evidence" value="ECO:0007669"/>
    <property type="project" value="TreeGrafter"/>
</dbReference>
<dbReference type="Pfam" id="PF12399">
    <property type="entry name" value="BCA_ABC_TP_C"/>
    <property type="match status" value="1"/>
</dbReference>
<name>A0A139SIX6_9BACT</name>
<dbReference type="EMBL" id="LSZQ01000061">
    <property type="protein sequence ID" value="KXU34507.1"/>
    <property type="molecule type" value="Genomic_DNA"/>
</dbReference>
<evidence type="ECO:0000313" key="5">
    <source>
        <dbReference type="EMBL" id="KXU34507.1"/>
    </source>
</evidence>
<dbReference type="SMART" id="SM00382">
    <property type="entry name" value="AAA"/>
    <property type="match status" value="1"/>
</dbReference>
<organism evidence="5 6">
    <name type="scientific">Cephaloticoccus primus</name>
    <dbReference type="NCBI Taxonomy" id="1548207"/>
    <lineage>
        <taxon>Bacteria</taxon>
        <taxon>Pseudomonadati</taxon>
        <taxon>Verrucomicrobiota</taxon>
        <taxon>Opitutia</taxon>
        <taxon>Opitutales</taxon>
        <taxon>Opitutaceae</taxon>
        <taxon>Cephaloticoccus</taxon>
    </lineage>
</organism>
<dbReference type="GO" id="GO:1903806">
    <property type="term" value="P:L-isoleucine import across plasma membrane"/>
    <property type="evidence" value="ECO:0007669"/>
    <property type="project" value="TreeGrafter"/>
</dbReference>
<feature type="domain" description="ABC transporter" evidence="4">
    <location>
        <begin position="10"/>
        <end position="258"/>
    </location>
</feature>
<dbReference type="CDD" id="cd03219">
    <property type="entry name" value="ABC_Mj1267_LivG_branched"/>
    <property type="match status" value="1"/>
</dbReference>
<keyword evidence="1" id="KW-0813">Transport</keyword>
<keyword evidence="6" id="KW-1185">Reference proteome</keyword>
<dbReference type="PANTHER" id="PTHR45772">
    <property type="entry name" value="CONSERVED COMPONENT OF ABC TRANSPORTER FOR NATURAL AMINO ACIDS-RELATED"/>
    <property type="match status" value="1"/>
</dbReference>
<dbReference type="GO" id="GO:0005304">
    <property type="term" value="F:L-valine transmembrane transporter activity"/>
    <property type="evidence" value="ECO:0007669"/>
    <property type="project" value="TreeGrafter"/>
</dbReference>
<dbReference type="InterPro" id="IPR003439">
    <property type="entry name" value="ABC_transporter-like_ATP-bd"/>
</dbReference>
<dbReference type="RefSeq" id="WP_068631126.1">
    <property type="nucleotide sequence ID" value="NZ_LSZQ01000061.1"/>
</dbReference>
<dbReference type="PANTHER" id="PTHR45772:SF7">
    <property type="entry name" value="AMINO ACID ABC TRANSPORTER ATP-BINDING PROTEIN"/>
    <property type="match status" value="1"/>
</dbReference>
<evidence type="ECO:0000256" key="1">
    <source>
        <dbReference type="ARBA" id="ARBA00022448"/>
    </source>
</evidence>
<dbReference type="InterPro" id="IPR051120">
    <property type="entry name" value="ABC_AA/LPS_Transport"/>
</dbReference>
<dbReference type="InterPro" id="IPR027417">
    <property type="entry name" value="P-loop_NTPase"/>
</dbReference>
<dbReference type="GO" id="GO:0015188">
    <property type="term" value="F:L-isoleucine transmembrane transporter activity"/>
    <property type="evidence" value="ECO:0007669"/>
    <property type="project" value="TreeGrafter"/>
</dbReference>
<dbReference type="AlphaFoldDB" id="A0A139SIX6"/>
<evidence type="ECO:0000256" key="3">
    <source>
        <dbReference type="ARBA" id="ARBA00022840"/>
    </source>
</evidence>
<evidence type="ECO:0000256" key="2">
    <source>
        <dbReference type="ARBA" id="ARBA00022741"/>
    </source>
</evidence>
<evidence type="ECO:0000259" key="4">
    <source>
        <dbReference type="PROSITE" id="PS50893"/>
    </source>
</evidence>
<dbReference type="GO" id="GO:0005886">
    <property type="term" value="C:plasma membrane"/>
    <property type="evidence" value="ECO:0007669"/>
    <property type="project" value="TreeGrafter"/>
</dbReference>
<keyword evidence="3 5" id="KW-0067">ATP-binding</keyword>
<dbReference type="STRING" id="1548207.AXK11_08270"/>
<dbReference type="SUPFAM" id="SSF52540">
    <property type="entry name" value="P-loop containing nucleoside triphosphate hydrolases"/>
    <property type="match status" value="1"/>
</dbReference>
<dbReference type="GO" id="GO:1903805">
    <property type="term" value="P:L-valine import across plasma membrane"/>
    <property type="evidence" value="ECO:0007669"/>
    <property type="project" value="TreeGrafter"/>
</dbReference>
<reference evidence="6" key="1">
    <citation type="submission" date="2016-02" db="EMBL/GenBank/DDBJ databases">
        <authorList>
            <person name="Sanders J.G."/>
            <person name="Lin J.Y."/>
            <person name="Wertz J.T."/>
            <person name="Russell J.A."/>
            <person name="Moreau C.S."/>
            <person name="Powell S."/>
        </authorList>
    </citation>
    <scope>NUCLEOTIDE SEQUENCE [LARGE SCALE GENOMIC DNA]</scope>
    <source>
        <strain evidence="6">CAG34</strain>
    </source>
</reference>
<proteinExistence type="predicted"/>
<comment type="caution">
    <text evidence="5">The sequence shown here is derived from an EMBL/GenBank/DDBJ whole genome shotgun (WGS) entry which is preliminary data.</text>
</comment>
<dbReference type="PROSITE" id="PS50893">
    <property type="entry name" value="ABC_TRANSPORTER_2"/>
    <property type="match status" value="1"/>
</dbReference>
<dbReference type="OrthoDB" id="9805514at2"/>
<dbReference type="Proteomes" id="UP000070058">
    <property type="component" value="Unassembled WGS sequence"/>
</dbReference>
<dbReference type="GO" id="GO:0005524">
    <property type="term" value="F:ATP binding"/>
    <property type="evidence" value="ECO:0007669"/>
    <property type="project" value="UniProtKB-KW"/>
</dbReference>
<keyword evidence="2" id="KW-0547">Nucleotide-binding</keyword>
<dbReference type="GO" id="GO:0042941">
    <property type="term" value="P:D-alanine transmembrane transport"/>
    <property type="evidence" value="ECO:0007669"/>
    <property type="project" value="TreeGrafter"/>
</dbReference>
<sequence length="267" mass="29168">MDEPKAPPLLELTAATIRFGGLYAVNSLDFAIGPDELVGLIGPNGAGKTTAFNLITGVYAPSSGHVRFGGRDLAGLSPYERARLGIARTFQNIRLFGSLSAFDNVRAACNLHRKTSPLHALWRGRAFRADEQAIAARADELLDLFHLGRYRDTLAGALPYGEQRRLEIVRCLATRPQLLLLDEPAAGMNPAEKGELIALIKQVQRQFRLSVLLVEHSMKVVMGLCQRIAVLDYGVKIAEGTPAQIQRDPKVIEAYLGEDHSTALAHH</sequence>
<dbReference type="InterPro" id="IPR032823">
    <property type="entry name" value="BCA_ABC_TP_C"/>
</dbReference>